<feature type="chain" id="PRO_5020026529" evidence="12">
    <location>
        <begin position="22"/>
        <end position="497"/>
    </location>
</feature>
<dbReference type="PRINTS" id="PR00463">
    <property type="entry name" value="EP450I"/>
</dbReference>
<keyword evidence="6 11" id="KW-0560">Oxidoreductase</keyword>
<comment type="similarity">
    <text evidence="3 11">Belongs to the cytochrome P450 family.</text>
</comment>
<dbReference type="CDD" id="cd11072">
    <property type="entry name" value="CYP71-like"/>
    <property type="match status" value="1"/>
</dbReference>
<keyword evidence="5 10" id="KW-0479">Metal-binding</keyword>
<proteinExistence type="inferred from homology"/>
<dbReference type="PANTHER" id="PTHR47943:SF9">
    <property type="entry name" value="CYTOCHROME P450"/>
    <property type="match status" value="1"/>
</dbReference>
<keyword evidence="4 10" id="KW-0349">Heme</keyword>
<dbReference type="PROSITE" id="PS00086">
    <property type="entry name" value="CYTOCHROME_P450"/>
    <property type="match status" value="1"/>
</dbReference>
<keyword evidence="9" id="KW-0472">Membrane</keyword>
<name>A0A4D6LUM7_VIGUN</name>
<evidence type="ECO:0000256" key="10">
    <source>
        <dbReference type="PIRSR" id="PIRSR602401-1"/>
    </source>
</evidence>
<evidence type="ECO:0000256" key="11">
    <source>
        <dbReference type="RuleBase" id="RU000461"/>
    </source>
</evidence>
<keyword evidence="14" id="KW-1185">Reference proteome</keyword>
<organism evidence="13 14">
    <name type="scientific">Vigna unguiculata</name>
    <name type="common">Cowpea</name>
    <dbReference type="NCBI Taxonomy" id="3917"/>
    <lineage>
        <taxon>Eukaryota</taxon>
        <taxon>Viridiplantae</taxon>
        <taxon>Streptophyta</taxon>
        <taxon>Embryophyta</taxon>
        <taxon>Tracheophyta</taxon>
        <taxon>Spermatophyta</taxon>
        <taxon>Magnoliopsida</taxon>
        <taxon>eudicotyledons</taxon>
        <taxon>Gunneridae</taxon>
        <taxon>Pentapetalae</taxon>
        <taxon>rosids</taxon>
        <taxon>fabids</taxon>
        <taxon>Fabales</taxon>
        <taxon>Fabaceae</taxon>
        <taxon>Papilionoideae</taxon>
        <taxon>50 kb inversion clade</taxon>
        <taxon>NPAAA clade</taxon>
        <taxon>indigoferoid/millettioid clade</taxon>
        <taxon>Phaseoleae</taxon>
        <taxon>Vigna</taxon>
    </lineage>
</organism>
<dbReference type="Proteomes" id="UP000501690">
    <property type="component" value="Linkage Group LG5"/>
</dbReference>
<dbReference type="GO" id="GO:0020037">
    <property type="term" value="F:heme binding"/>
    <property type="evidence" value="ECO:0007669"/>
    <property type="project" value="InterPro"/>
</dbReference>
<dbReference type="Gene3D" id="1.10.630.10">
    <property type="entry name" value="Cytochrome P450"/>
    <property type="match status" value="1"/>
</dbReference>
<comment type="cofactor">
    <cofactor evidence="1 10">
        <name>heme</name>
        <dbReference type="ChEBI" id="CHEBI:30413"/>
    </cofactor>
</comment>
<feature type="signal peptide" evidence="12">
    <location>
        <begin position="1"/>
        <end position="21"/>
    </location>
</feature>
<dbReference type="SUPFAM" id="SSF48264">
    <property type="entry name" value="Cytochrome P450"/>
    <property type="match status" value="1"/>
</dbReference>
<dbReference type="PRINTS" id="PR00385">
    <property type="entry name" value="P450"/>
</dbReference>
<feature type="binding site" description="axial binding residue" evidence="10">
    <location>
        <position position="437"/>
    </location>
    <ligand>
        <name>heme</name>
        <dbReference type="ChEBI" id="CHEBI:30413"/>
    </ligand>
    <ligandPart>
        <name>Fe</name>
        <dbReference type="ChEBI" id="CHEBI:18248"/>
    </ligandPart>
</feature>
<dbReference type="InterPro" id="IPR017972">
    <property type="entry name" value="Cyt_P450_CS"/>
</dbReference>
<evidence type="ECO:0000256" key="9">
    <source>
        <dbReference type="ARBA" id="ARBA00023136"/>
    </source>
</evidence>
<gene>
    <name evidence="13" type="ORF">DEO72_LG5g211</name>
</gene>
<dbReference type="FunFam" id="1.10.630.10:FF:000011">
    <property type="entry name" value="Cytochrome P450 83B1"/>
    <property type="match status" value="1"/>
</dbReference>
<evidence type="ECO:0000256" key="1">
    <source>
        <dbReference type="ARBA" id="ARBA00001971"/>
    </source>
</evidence>
<evidence type="ECO:0000256" key="5">
    <source>
        <dbReference type="ARBA" id="ARBA00022723"/>
    </source>
</evidence>
<dbReference type="GO" id="GO:0016705">
    <property type="term" value="F:oxidoreductase activity, acting on paired donors, with incorporation or reduction of molecular oxygen"/>
    <property type="evidence" value="ECO:0007669"/>
    <property type="project" value="InterPro"/>
</dbReference>
<dbReference type="InterPro" id="IPR002401">
    <property type="entry name" value="Cyt_P450_E_grp-I"/>
</dbReference>
<evidence type="ECO:0000256" key="4">
    <source>
        <dbReference type="ARBA" id="ARBA00022617"/>
    </source>
</evidence>
<dbReference type="GO" id="GO:0005506">
    <property type="term" value="F:iron ion binding"/>
    <property type="evidence" value="ECO:0007669"/>
    <property type="project" value="InterPro"/>
</dbReference>
<protein>
    <submittedName>
        <fullName evidence="13">Ferulate-5-hydroxylase</fullName>
    </submittedName>
</protein>
<dbReference type="EMBL" id="CP039349">
    <property type="protein sequence ID" value="QCD92150.1"/>
    <property type="molecule type" value="Genomic_DNA"/>
</dbReference>
<keyword evidence="8 11" id="KW-0503">Monooxygenase</keyword>
<dbReference type="AlphaFoldDB" id="A0A4D6LUM7"/>
<evidence type="ECO:0000256" key="6">
    <source>
        <dbReference type="ARBA" id="ARBA00023002"/>
    </source>
</evidence>
<evidence type="ECO:0000256" key="3">
    <source>
        <dbReference type="ARBA" id="ARBA00010617"/>
    </source>
</evidence>
<dbReference type="Pfam" id="PF00067">
    <property type="entry name" value="p450"/>
    <property type="match status" value="1"/>
</dbReference>
<evidence type="ECO:0000256" key="2">
    <source>
        <dbReference type="ARBA" id="ARBA00004370"/>
    </source>
</evidence>
<dbReference type="PANTHER" id="PTHR47943">
    <property type="entry name" value="CYTOCHROME P450 93A3-LIKE"/>
    <property type="match status" value="1"/>
</dbReference>
<keyword evidence="12" id="KW-0732">Signal</keyword>
<evidence type="ECO:0000313" key="13">
    <source>
        <dbReference type="EMBL" id="QCD92150.1"/>
    </source>
</evidence>
<comment type="subcellular location">
    <subcellularLocation>
        <location evidence="2">Membrane</location>
    </subcellularLocation>
</comment>
<dbReference type="GO" id="GO:0016020">
    <property type="term" value="C:membrane"/>
    <property type="evidence" value="ECO:0007669"/>
    <property type="project" value="UniProtKB-SubCell"/>
</dbReference>
<dbReference type="InterPro" id="IPR001128">
    <property type="entry name" value="Cyt_P450"/>
</dbReference>
<evidence type="ECO:0000256" key="12">
    <source>
        <dbReference type="SAM" id="SignalP"/>
    </source>
</evidence>
<reference evidence="13 14" key="1">
    <citation type="submission" date="2019-04" db="EMBL/GenBank/DDBJ databases">
        <title>An improved genome assembly and genetic linkage map for asparagus bean, Vigna unguiculata ssp. sesquipedialis.</title>
        <authorList>
            <person name="Xia Q."/>
            <person name="Zhang R."/>
            <person name="Dong Y."/>
        </authorList>
    </citation>
    <scope>NUCLEOTIDE SEQUENCE [LARGE SCALE GENOMIC DNA]</scope>
    <source>
        <tissue evidence="13">Leaf</tissue>
    </source>
</reference>
<dbReference type="InterPro" id="IPR036396">
    <property type="entry name" value="Cyt_P450_sf"/>
</dbReference>
<evidence type="ECO:0000256" key="8">
    <source>
        <dbReference type="ARBA" id="ARBA00023033"/>
    </source>
</evidence>
<accession>A0A4D6LUM7</accession>
<dbReference type="GO" id="GO:0004497">
    <property type="term" value="F:monooxygenase activity"/>
    <property type="evidence" value="ECO:0007669"/>
    <property type="project" value="UniProtKB-KW"/>
</dbReference>
<keyword evidence="7 10" id="KW-0408">Iron</keyword>
<sequence>MLLQALAILFITLSFIVVLFQKKHHGRSAPGPKPLPIIGNLHMLGKLPHRSLQSLATKYGPIMSLKLGQVPAIVVSSPQTAELFLKTHDTVFASRPKTQVSEILSYGSKGLAFSEYSAYWRNARKVCTLQLLSASKVEMFAPLRREELRVLVKSLKNSAESGEVVDLSNLLGELMENIVYKMVLGRVKDDRFDFKLLTHEVMNLAGAFNLADYMPWVGLFDPQGITRRLKKAAKSFDELVEQIIQEHESNPYDEDKNYNMDFVDILLSLMHQSNNLQNNQYAINRTNVKAIILDMITATFDTSSTTIEWAMSQLLRHPCEMKRLQQELQRVVGMNRHVEENDLEKLSYLNMVVKETLRLHPVGPLLAPHECREDVTVDGYFIKKKTRVIINVWAIGRDPKVWEKAETFYPTRFENNNIDVRGMDFRILPFGSGRRGCPGIHLGLTMVSLVLAELVHYFDWVLPLGMSCDELDMEEIFGLTTPRKKHLLIKPVYRLAA</sequence>
<evidence type="ECO:0000256" key="7">
    <source>
        <dbReference type="ARBA" id="ARBA00023004"/>
    </source>
</evidence>
<evidence type="ECO:0000313" key="14">
    <source>
        <dbReference type="Proteomes" id="UP000501690"/>
    </source>
</evidence>